<evidence type="ECO:0000313" key="3">
    <source>
        <dbReference type="Proteomes" id="UP000037507"/>
    </source>
</evidence>
<dbReference type="EMBL" id="LFYT02000006">
    <property type="protein sequence ID" value="PVE43459.1"/>
    <property type="molecule type" value="Genomic_DNA"/>
</dbReference>
<comment type="similarity">
    <text evidence="1">Belongs to the UPF0065 (bug) family.</text>
</comment>
<dbReference type="CDD" id="cd13578">
    <property type="entry name" value="PBP2_Bug27"/>
    <property type="match status" value="1"/>
</dbReference>
<reference evidence="2" key="1">
    <citation type="submission" date="2017-04" db="EMBL/GenBank/DDBJ databases">
        <title>Unexpected and diverse lifestyles within the genus Limnohabitans.</title>
        <authorList>
            <person name="Kasalicky V."/>
            <person name="Mehrshad M."/>
            <person name="Andrei S.-A."/>
            <person name="Salcher M."/>
            <person name="Kratochvilova H."/>
            <person name="Simek K."/>
            <person name="Ghai R."/>
        </authorList>
    </citation>
    <scope>NUCLEOTIDE SEQUENCE [LARGE SCALE GENOMIC DNA]</scope>
    <source>
        <strain evidence="2">II-D5</strain>
    </source>
</reference>
<dbReference type="InterPro" id="IPR005064">
    <property type="entry name" value="BUG"/>
</dbReference>
<dbReference type="SUPFAM" id="SSF53850">
    <property type="entry name" value="Periplasmic binding protein-like II"/>
    <property type="match status" value="1"/>
</dbReference>
<dbReference type="PANTHER" id="PTHR42928">
    <property type="entry name" value="TRICARBOXYLATE-BINDING PROTEIN"/>
    <property type="match status" value="1"/>
</dbReference>
<evidence type="ECO:0000313" key="2">
    <source>
        <dbReference type="EMBL" id="PVE43459.1"/>
    </source>
</evidence>
<dbReference type="InterPro" id="IPR042100">
    <property type="entry name" value="Bug_dom1"/>
</dbReference>
<dbReference type="Gene3D" id="3.40.190.150">
    <property type="entry name" value="Bordetella uptake gene, domain 1"/>
    <property type="match status" value="1"/>
</dbReference>
<protein>
    <submittedName>
        <fullName evidence="2">MFS transporter</fullName>
    </submittedName>
</protein>
<keyword evidence="3" id="KW-1185">Reference proteome</keyword>
<evidence type="ECO:0000256" key="1">
    <source>
        <dbReference type="ARBA" id="ARBA00006987"/>
    </source>
</evidence>
<dbReference type="Proteomes" id="UP000037507">
    <property type="component" value="Unassembled WGS sequence"/>
</dbReference>
<organism evidence="2 3">
    <name type="scientific">Limnohabitans planktonicus II-D5</name>
    <dbReference type="NCBI Taxonomy" id="1293045"/>
    <lineage>
        <taxon>Bacteria</taxon>
        <taxon>Pseudomonadati</taxon>
        <taxon>Pseudomonadota</taxon>
        <taxon>Betaproteobacteria</taxon>
        <taxon>Burkholderiales</taxon>
        <taxon>Comamonadaceae</taxon>
        <taxon>Limnohabitans</taxon>
    </lineage>
</organism>
<dbReference type="PANTHER" id="PTHR42928:SF5">
    <property type="entry name" value="BLR1237 PROTEIN"/>
    <property type="match status" value="1"/>
</dbReference>
<gene>
    <name evidence="2" type="ORF">H663_007600</name>
</gene>
<dbReference type="AlphaFoldDB" id="A0A2T7UFI6"/>
<dbReference type="Pfam" id="PF03401">
    <property type="entry name" value="TctC"/>
    <property type="match status" value="1"/>
</dbReference>
<dbReference type="PIRSF" id="PIRSF017082">
    <property type="entry name" value="YflP"/>
    <property type="match status" value="1"/>
</dbReference>
<sequence>MGTLLACAAWVSGVQSQTLPPIKILVGAPAGGTTDTMARTLATVLGTQLGRTVVVENKPGAGGNLAADAVAKAAPDGNTLLMSFTSHAINASLYPSLPFDPVKDFTPLTMVSTSPSILVAHPKVAANNTAELVKLAKAKPGQLNFAIGALGSSLHMAGDAFKMQAGVFIVNIPYRGTAPAVQDVLAGQVDLMFAAVGNVQSHIKAGKLKPLGVTSAKRLAAFPDVPAIGESLPGYESSAWFGLFGPARMSPELSKRLADAARAAVLSPDVKRRIESEGATAVGNSPEEFARFVDSEIVRWRKVVQYAGAKPE</sequence>
<proteinExistence type="inferred from homology"/>
<accession>A0A2T7UFI6</accession>
<dbReference type="Gene3D" id="3.40.190.10">
    <property type="entry name" value="Periplasmic binding protein-like II"/>
    <property type="match status" value="1"/>
</dbReference>
<name>A0A2T7UFI6_9BURK</name>
<comment type="caution">
    <text evidence="2">The sequence shown here is derived from an EMBL/GenBank/DDBJ whole genome shotgun (WGS) entry which is preliminary data.</text>
</comment>
<dbReference type="STRING" id="1293045.H663_05820"/>